<dbReference type="Gene3D" id="3.60.21.10">
    <property type="match status" value="1"/>
</dbReference>
<dbReference type="EMBL" id="CP027768">
    <property type="protein sequence ID" value="AYW50186.1"/>
    <property type="molecule type" value="Genomic_DNA"/>
</dbReference>
<evidence type="ECO:0000259" key="1">
    <source>
        <dbReference type="Pfam" id="PF00149"/>
    </source>
</evidence>
<sequence length="860" mass="97872">MIYHILDHQFNALTTIDTEASDGIVVTDDVHTVELVNGTMLNTLTMDIQKNTGPKIDDYDPNSPYETSLIRESCYIVFEDDNAENVCVYIREVGSETETTRPISAVDLGLELRNGNASQFENKHLQYIDYFVSRELYDTGWQIGVNELGTDIKRAVDTNGDQTPLARLQSICEAFDCEMTFSVELQNTKVVKKLINIYHEIGTDKTTKVMYSGVDVETMTKSVNIDDVITAIEDTRRYFNNLVYDDGRFYTLKGGSIVYDRVANAEYGTGHTSKERFSGWRTGYATSSSNFDIDNFNELRQILEERSQPKFSADVNFLFTDVDVAIGDYITFIDEEYNPALRVKARVTTKEIHRSNQAENTATIDNVKQLESLISSDLRARQQQQNKLDTQYSVKLIAENGTSFVDGEDKITTIQAHVFQDGREVTNQMTDKDLLWFKTDKDGNHDVLWEDRAKGTRVTISNDDIAETASIKCVVTRFTNHFVQAIYFLNGLRDIARKVLKLQTEDTITSIHISDTHYSTDTVIRDDLENYGRSDDHIKNAAELTRFVDIDYVLLNGDVHDGGTQSKDIAIANYKKAVSTLGLCDSPYFISWGNHCPNAWGDGRAAGILKKPLAYKNTSSGNAWHGKLKQALTHKEMYEIATRPSTIFDVVENPDDKMGYYYYDVPDKNTRIIVLNTQDIPHMLDENGYNKYNDISVYGYRQKQITWLYETLKATPTDTTVCIYQHVPFGERYGELDTYPYNYEMVDGIIHSFLTGGTYSRSYTANEDFKASISCDFEGRKGTLAFLAHGHMHWDRITVDEDGVHNYSIGCSVSRPKKDQGDRPLSELAEDLWDVVMLNPKTRHVDLLRFGKGEDRSFDY</sequence>
<name>A0A3G5FIK9_TETHA</name>
<feature type="domain" description="Calcineurin-like phosphoesterase" evidence="1">
    <location>
        <begin position="511"/>
        <end position="730"/>
    </location>
</feature>
<protein>
    <recommendedName>
        <fullName evidence="1">Calcineurin-like phosphoesterase domain-containing protein</fullName>
    </recommendedName>
</protein>
<accession>A0A3G5FIK9</accession>
<dbReference type="InterPro" id="IPR029052">
    <property type="entry name" value="Metallo-depent_PP-like"/>
</dbReference>
<dbReference type="SUPFAM" id="SSF56300">
    <property type="entry name" value="Metallo-dependent phosphatases"/>
    <property type="match status" value="1"/>
</dbReference>
<evidence type="ECO:0000313" key="3">
    <source>
        <dbReference type="Proteomes" id="UP000280475"/>
    </source>
</evidence>
<dbReference type="GO" id="GO:0016787">
    <property type="term" value="F:hydrolase activity"/>
    <property type="evidence" value="ECO:0007669"/>
    <property type="project" value="InterPro"/>
</dbReference>
<dbReference type="AlphaFoldDB" id="A0A3G5FIK9"/>
<dbReference type="Proteomes" id="UP000280475">
    <property type="component" value="Chromosome"/>
</dbReference>
<reference evidence="2 3" key="1">
    <citation type="journal article" date="2012" name="Int. J. Syst. Evol. Microbiol.">
        <title>Characterization of Tetragenococcus strains from sugar thick juice reveals a novel species, Tetragenococcus osmophilus sp. nov., and divides Tetragenococcus halophilus into two subspecies, T. halophilus subsp. halophilus subsp. nov. and T. halophilus subsp. flandriensis subsp. nov.</title>
        <authorList>
            <person name="Juste A."/>
            <person name="Van Trappen S."/>
            <person name="Verreth C."/>
            <person name="Cleenwerck I."/>
            <person name="De Vos P."/>
            <person name="Lievens B."/>
            <person name="Willems K.A."/>
        </authorList>
    </citation>
    <scope>NUCLEOTIDE SEQUENCE [LARGE SCALE GENOMIC DNA]</scope>
    <source>
        <strain evidence="2 3">LMG 26042</strain>
    </source>
</reference>
<organism evidence="2 3">
    <name type="scientific">Tetragenococcus halophilus</name>
    <name type="common">Pediococcus halophilus</name>
    <dbReference type="NCBI Taxonomy" id="51669"/>
    <lineage>
        <taxon>Bacteria</taxon>
        <taxon>Bacillati</taxon>
        <taxon>Bacillota</taxon>
        <taxon>Bacilli</taxon>
        <taxon>Lactobacillales</taxon>
        <taxon>Enterococcaceae</taxon>
        <taxon>Tetragenococcus</taxon>
    </lineage>
</organism>
<proteinExistence type="predicted"/>
<dbReference type="RefSeq" id="WP_103892486.1">
    <property type="nucleotide sequence ID" value="NZ_CP027768.1"/>
</dbReference>
<dbReference type="Pfam" id="PF00149">
    <property type="entry name" value="Metallophos"/>
    <property type="match status" value="1"/>
</dbReference>
<evidence type="ECO:0000313" key="2">
    <source>
        <dbReference type="EMBL" id="AYW50186.1"/>
    </source>
</evidence>
<gene>
    <name evidence="2" type="ORF">C7H83_06795</name>
</gene>
<dbReference type="InterPro" id="IPR004843">
    <property type="entry name" value="Calcineurin-like_PHP"/>
</dbReference>